<comment type="caution">
    <text evidence="24">Lacks conserved residue(s) required for the propagation of feature annotation.</text>
</comment>
<feature type="binding site" evidence="21">
    <location>
        <begin position="32"/>
        <end position="36"/>
    </location>
    <ligand>
        <name>substrate</name>
    </ligand>
</feature>
<evidence type="ECO:0000256" key="3">
    <source>
        <dbReference type="ARBA" id="ARBA00012133"/>
    </source>
</evidence>
<keyword evidence="10 23" id="KW-0479">Metal-binding</keyword>
<dbReference type="EC" id="2.7.1.107" evidence="3 24"/>
<feature type="binding site" evidence="22">
    <location>
        <position position="78"/>
    </location>
    <ligand>
        <name>ATP</name>
        <dbReference type="ChEBI" id="CHEBI:30616"/>
    </ligand>
</feature>
<dbReference type="GO" id="GO:0006654">
    <property type="term" value="P:phosphatidic acid biosynthetic process"/>
    <property type="evidence" value="ECO:0007669"/>
    <property type="project" value="InterPro"/>
</dbReference>
<protein>
    <recommendedName>
        <fullName evidence="4 24">Diacylglycerol kinase</fullName>
        <ecNumber evidence="3 24">2.7.1.107</ecNumber>
    </recommendedName>
</protein>
<feature type="binding site" evidence="21">
    <location>
        <position position="100"/>
    </location>
    <ligand>
        <name>substrate</name>
    </ligand>
</feature>
<dbReference type="Gene3D" id="1.10.287.3610">
    <property type="match status" value="1"/>
</dbReference>
<evidence type="ECO:0000256" key="13">
    <source>
        <dbReference type="ARBA" id="ARBA00022840"/>
    </source>
</evidence>
<keyword evidence="15 24" id="KW-1133">Transmembrane helix</keyword>
<keyword evidence="26" id="KW-1185">Reference proteome</keyword>
<comment type="caution">
    <text evidence="25">The sequence shown here is derived from an EMBL/GenBank/DDBJ whole genome shotgun (WGS) entry which is preliminary data.</text>
</comment>
<evidence type="ECO:0000256" key="8">
    <source>
        <dbReference type="ARBA" id="ARBA00022679"/>
    </source>
</evidence>
<dbReference type="EMBL" id="RKHR01000005">
    <property type="protein sequence ID" value="ROS00223.1"/>
    <property type="molecule type" value="Genomic_DNA"/>
</dbReference>
<comment type="cofactor">
    <cofactor evidence="23">
        <name>Mg(2+)</name>
        <dbReference type="ChEBI" id="CHEBI:18420"/>
    </cofactor>
    <text evidence="23">Mn(2+), Zn(2+), Cd(2+) and Co(2+) support activity to lesser extents.</text>
</comment>
<dbReference type="InterPro" id="IPR036945">
    <property type="entry name" value="DAGK_sf"/>
</dbReference>
<gene>
    <name evidence="25" type="ORF">EDC56_2861</name>
</gene>
<keyword evidence="7 24" id="KW-0997">Cell inner membrane</keyword>
<name>A0A3N2DK84_9GAMM</name>
<feature type="binding site" evidence="22">
    <location>
        <position position="30"/>
    </location>
    <ligand>
        <name>ATP</name>
        <dbReference type="ChEBI" id="CHEBI:30616"/>
    </ligand>
</feature>
<dbReference type="PROSITE" id="PS01069">
    <property type="entry name" value="DAGK_PROKAR"/>
    <property type="match status" value="1"/>
</dbReference>
<dbReference type="InterPro" id="IPR033718">
    <property type="entry name" value="DAGK_prok"/>
</dbReference>
<keyword evidence="16 24" id="KW-0443">Lipid metabolism</keyword>
<feature type="binding site" evidence="23">
    <location>
        <position position="30"/>
    </location>
    <ligand>
        <name>a divalent metal cation</name>
        <dbReference type="ChEBI" id="CHEBI:60240"/>
    </ligand>
</feature>
<keyword evidence="11 22" id="KW-0547">Nucleotide-binding</keyword>
<feature type="binding site" evidence="22">
    <location>
        <begin position="87"/>
        <end position="89"/>
    </location>
    <ligand>
        <name>ATP</name>
        <dbReference type="ChEBI" id="CHEBI:30616"/>
    </ligand>
</feature>
<evidence type="ECO:0000256" key="14">
    <source>
        <dbReference type="ARBA" id="ARBA00022842"/>
    </source>
</evidence>
<evidence type="ECO:0000313" key="26">
    <source>
        <dbReference type="Proteomes" id="UP000275394"/>
    </source>
</evidence>
<evidence type="ECO:0000256" key="16">
    <source>
        <dbReference type="ARBA" id="ARBA00023098"/>
    </source>
</evidence>
<evidence type="ECO:0000256" key="23">
    <source>
        <dbReference type="PIRSR" id="PIRSR600829-4"/>
    </source>
</evidence>
<accession>A0A3N2DK84</accession>
<evidence type="ECO:0000256" key="24">
    <source>
        <dbReference type="RuleBase" id="RU363065"/>
    </source>
</evidence>
<feature type="binding site" evidence="22">
    <location>
        <begin position="96"/>
        <end position="97"/>
    </location>
    <ligand>
        <name>ATP</name>
        <dbReference type="ChEBI" id="CHEBI:30616"/>
    </ligand>
</feature>
<keyword evidence="9 24" id="KW-0812">Transmembrane</keyword>
<evidence type="ECO:0000256" key="7">
    <source>
        <dbReference type="ARBA" id="ARBA00022519"/>
    </source>
</evidence>
<dbReference type="RefSeq" id="WP_123713197.1">
    <property type="nucleotide sequence ID" value="NZ_RKHR01000005.1"/>
</dbReference>
<keyword evidence="5" id="KW-1003">Cell membrane</keyword>
<evidence type="ECO:0000256" key="2">
    <source>
        <dbReference type="ARBA" id="ARBA00005967"/>
    </source>
</evidence>
<comment type="similarity">
    <text evidence="2 24">Belongs to the bacterial diacylglycerol kinase family.</text>
</comment>
<dbReference type="AlphaFoldDB" id="A0A3N2DK84"/>
<feature type="transmembrane region" description="Helical" evidence="24">
    <location>
        <begin position="98"/>
        <end position="118"/>
    </location>
</feature>
<dbReference type="PANTHER" id="PTHR34299">
    <property type="entry name" value="DIACYLGLYCEROL KINASE"/>
    <property type="match status" value="1"/>
</dbReference>
<evidence type="ECO:0000256" key="21">
    <source>
        <dbReference type="PIRSR" id="PIRSR600829-2"/>
    </source>
</evidence>
<feature type="binding site" evidence="22">
    <location>
        <position position="18"/>
    </location>
    <ligand>
        <name>ATP</name>
        <dbReference type="ChEBI" id="CHEBI:30616"/>
    </ligand>
</feature>
<organism evidence="25 26">
    <name type="scientific">Sinobacterium caligoides</name>
    <dbReference type="NCBI Taxonomy" id="933926"/>
    <lineage>
        <taxon>Bacteria</taxon>
        <taxon>Pseudomonadati</taxon>
        <taxon>Pseudomonadota</taxon>
        <taxon>Gammaproteobacteria</taxon>
        <taxon>Cellvibrionales</taxon>
        <taxon>Spongiibacteraceae</taxon>
        <taxon>Sinobacterium</taxon>
    </lineage>
</organism>
<keyword evidence="12 24" id="KW-0418">Kinase</keyword>
<proteinExistence type="inferred from homology"/>
<keyword evidence="14 23" id="KW-0460">Magnesium</keyword>
<dbReference type="Proteomes" id="UP000275394">
    <property type="component" value="Unassembled WGS sequence"/>
</dbReference>
<evidence type="ECO:0000313" key="25">
    <source>
        <dbReference type="EMBL" id="ROS00223.1"/>
    </source>
</evidence>
<comment type="catalytic activity">
    <reaction evidence="24">
        <text>a 1,2-diacyl-sn-glycerol + ATP = a 1,2-diacyl-sn-glycero-3-phosphate + ADP + H(+)</text>
        <dbReference type="Rhea" id="RHEA:10272"/>
        <dbReference type="ChEBI" id="CHEBI:15378"/>
        <dbReference type="ChEBI" id="CHEBI:17815"/>
        <dbReference type="ChEBI" id="CHEBI:30616"/>
        <dbReference type="ChEBI" id="CHEBI:58608"/>
        <dbReference type="ChEBI" id="CHEBI:456216"/>
        <dbReference type="EC" id="2.7.1.107"/>
    </reaction>
</comment>
<feature type="transmembrane region" description="Helical" evidence="24">
    <location>
        <begin position="57"/>
        <end position="77"/>
    </location>
</feature>
<dbReference type="InterPro" id="IPR000829">
    <property type="entry name" value="DAGK"/>
</dbReference>
<evidence type="ECO:0000256" key="20">
    <source>
        <dbReference type="PIRSR" id="PIRSR600829-1"/>
    </source>
</evidence>
<evidence type="ECO:0000256" key="5">
    <source>
        <dbReference type="ARBA" id="ARBA00022475"/>
    </source>
</evidence>
<dbReference type="OrthoDB" id="9796011at2"/>
<evidence type="ECO:0000256" key="18">
    <source>
        <dbReference type="ARBA" id="ARBA00023209"/>
    </source>
</evidence>
<feature type="binding site" evidence="23">
    <location>
        <position position="78"/>
    </location>
    <ligand>
        <name>a divalent metal cation</name>
        <dbReference type="ChEBI" id="CHEBI:60240"/>
    </ligand>
</feature>
<evidence type="ECO:0000256" key="6">
    <source>
        <dbReference type="ARBA" id="ARBA00022516"/>
    </source>
</evidence>
<dbReference type="PANTHER" id="PTHR34299:SF1">
    <property type="entry name" value="DIACYLGLYCEROL KINASE"/>
    <property type="match status" value="1"/>
</dbReference>
<dbReference type="Pfam" id="PF01219">
    <property type="entry name" value="DAGK_prokar"/>
    <property type="match status" value="1"/>
</dbReference>
<dbReference type="CDD" id="cd14264">
    <property type="entry name" value="DAGK_IM"/>
    <property type="match status" value="1"/>
</dbReference>
<comment type="subcellular location">
    <subcellularLocation>
        <location evidence="1 24">Cell inner membrane</location>
        <topology evidence="1 24">Multi-pass membrane protein</topology>
    </subcellularLocation>
</comment>
<dbReference type="GO" id="GO:0004143">
    <property type="term" value="F:ATP-dependent diacylglycerol kinase activity"/>
    <property type="evidence" value="ECO:0007669"/>
    <property type="project" value="UniProtKB-EC"/>
</dbReference>
<feature type="binding site" evidence="21">
    <location>
        <position position="11"/>
    </location>
    <ligand>
        <name>substrate</name>
    </ligand>
</feature>
<keyword evidence="13 22" id="KW-0067">ATP-binding</keyword>
<evidence type="ECO:0000256" key="17">
    <source>
        <dbReference type="ARBA" id="ARBA00023136"/>
    </source>
</evidence>
<keyword evidence="18" id="KW-0594">Phospholipid biosynthesis</keyword>
<keyword evidence="6" id="KW-0444">Lipid biosynthesis</keyword>
<sequence>MKSSGTFNLQRVFKAGTYSLQGIKACFQHEAAFRQETLLCVILIPLALYIGKGPMDYLLTIGSLLFVLLIEILNSAIEAVVDRIGDEVHELSGRAKDMGSAAVTIAIILAALCWWEVISAHLFPGGF</sequence>
<evidence type="ECO:0000256" key="19">
    <source>
        <dbReference type="ARBA" id="ARBA00023264"/>
    </source>
</evidence>
<reference evidence="25 26" key="1">
    <citation type="submission" date="2018-11" db="EMBL/GenBank/DDBJ databases">
        <title>Genomic Encyclopedia of Type Strains, Phase IV (KMG-IV): sequencing the most valuable type-strain genomes for metagenomic binning, comparative biology and taxonomic classification.</title>
        <authorList>
            <person name="Goeker M."/>
        </authorList>
    </citation>
    <scope>NUCLEOTIDE SEQUENCE [LARGE SCALE GENOMIC DNA]</scope>
    <source>
        <strain evidence="25 26">DSM 100316</strain>
    </source>
</reference>
<evidence type="ECO:0000256" key="9">
    <source>
        <dbReference type="ARBA" id="ARBA00022692"/>
    </source>
</evidence>
<evidence type="ECO:0000256" key="4">
    <source>
        <dbReference type="ARBA" id="ARBA00017575"/>
    </source>
</evidence>
<dbReference type="GO" id="GO:0005524">
    <property type="term" value="F:ATP binding"/>
    <property type="evidence" value="ECO:0007669"/>
    <property type="project" value="UniProtKB-KW"/>
</dbReference>
<feature type="active site" description="Proton acceptor" evidence="20">
    <location>
        <position position="71"/>
    </location>
</feature>
<comment type="function">
    <text evidence="24">Catalyzes the ATP-dependent phosphorylation of sn-l,2-diacylglycerol (DAG) to phosphatidic acid. Involved in the recycling of diacylglycerol produced as a by-product during membrane-derived oligosaccharide (MDO) biosynthesis.</text>
</comment>
<dbReference type="GO" id="GO:0005886">
    <property type="term" value="C:plasma membrane"/>
    <property type="evidence" value="ECO:0007669"/>
    <property type="project" value="UniProtKB-SubCell"/>
</dbReference>
<feature type="binding site" evidence="22">
    <location>
        <position position="11"/>
    </location>
    <ligand>
        <name>ATP</name>
        <dbReference type="ChEBI" id="CHEBI:30616"/>
    </ligand>
</feature>
<keyword evidence="17 24" id="KW-0472">Membrane</keyword>
<evidence type="ECO:0000256" key="10">
    <source>
        <dbReference type="ARBA" id="ARBA00022723"/>
    </source>
</evidence>
<dbReference type="GO" id="GO:0046872">
    <property type="term" value="F:metal ion binding"/>
    <property type="evidence" value="ECO:0007669"/>
    <property type="project" value="UniProtKB-KW"/>
</dbReference>
<keyword evidence="8 24" id="KW-0808">Transferase</keyword>
<keyword evidence="19 24" id="KW-1208">Phospholipid metabolism</keyword>
<evidence type="ECO:0000256" key="22">
    <source>
        <dbReference type="PIRSR" id="PIRSR600829-3"/>
    </source>
</evidence>
<evidence type="ECO:0000256" key="11">
    <source>
        <dbReference type="ARBA" id="ARBA00022741"/>
    </source>
</evidence>
<evidence type="ECO:0000256" key="15">
    <source>
        <dbReference type="ARBA" id="ARBA00022989"/>
    </source>
</evidence>
<feature type="binding site" evidence="21">
    <location>
        <position position="71"/>
    </location>
    <ligand>
        <name>substrate</name>
    </ligand>
</feature>
<evidence type="ECO:0000256" key="12">
    <source>
        <dbReference type="ARBA" id="ARBA00022777"/>
    </source>
</evidence>
<evidence type="ECO:0000256" key="1">
    <source>
        <dbReference type="ARBA" id="ARBA00004429"/>
    </source>
</evidence>